<evidence type="ECO:0000313" key="7">
    <source>
        <dbReference type="Proteomes" id="UP000030665"/>
    </source>
</evidence>
<keyword evidence="7" id="KW-1185">Reference proteome</keyword>
<accession>A0A077ZF65</accession>
<dbReference type="NCBIfam" id="TIGR01181">
    <property type="entry name" value="dTDP_gluc_dehyt"/>
    <property type="match status" value="1"/>
</dbReference>
<dbReference type="EMBL" id="HG806352">
    <property type="protein sequence ID" value="CDW58499.1"/>
    <property type="molecule type" value="Genomic_DNA"/>
</dbReference>
<protein>
    <submittedName>
        <fullName evidence="6">NTP transferase and Epimerase domain containing p rotein</fullName>
    </submittedName>
</protein>
<feature type="domain" description="NAD(P)-binding" evidence="5">
    <location>
        <begin position="5"/>
        <end position="327"/>
    </location>
</feature>
<dbReference type="Pfam" id="PF00483">
    <property type="entry name" value="NTP_transferase"/>
    <property type="match status" value="1"/>
</dbReference>
<gene>
    <name evidence="6" type="ORF">TTRE_0000681701</name>
</gene>
<dbReference type="SUPFAM" id="SSF53448">
    <property type="entry name" value="Nucleotide-diphospho-sugar transferases"/>
    <property type="match status" value="1"/>
</dbReference>
<reference evidence="6" key="1">
    <citation type="submission" date="2014-01" db="EMBL/GenBank/DDBJ databases">
        <authorList>
            <person name="Aslett M."/>
        </authorList>
    </citation>
    <scope>NUCLEOTIDE SEQUENCE</scope>
</reference>
<dbReference type="InterPro" id="IPR016040">
    <property type="entry name" value="NAD(P)-bd_dom"/>
</dbReference>
<evidence type="ECO:0000259" key="5">
    <source>
        <dbReference type="Pfam" id="PF16363"/>
    </source>
</evidence>
<dbReference type="NCBIfam" id="NF007582">
    <property type="entry name" value="PRK10217.1"/>
    <property type="match status" value="1"/>
</dbReference>
<evidence type="ECO:0000256" key="2">
    <source>
        <dbReference type="ARBA" id="ARBA00023027"/>
    </source>
</evidence>
<dbReference type="Pfam" id="PF16363">
    <property type="entry name" value="GDP_Man_Dehyd"/>
    <property type="match status" value="1"/>
</dbReference>
<evidence type="ECO:0000256" key="3">
    <source>
        <dbReference type="ARBA" id="ARBA00023239"/>
    </source>
</evidence>
<feature type="domain" description="Nucleotidyl transferase" evidence="4">
    <location>
        <begin position="345"/>
        <end position="462"/>
    </location>
</feature>
<keyword evidence="3" id="KW-0456">Lyase</keyword>
<comment type="cofactor">
    <cofactor evidence="1">
        <name>NAD(+)</name>
        <dbReference type="ChEBI" id="CHEBI:57540"/>
    </cofactor>
</comment>
<dbReference type="SUPFAM" id="SSF51735">
    <property type="entry name" value="NAD(P)-binding Rossmann-fold domains"/>
    <property type="match status" value="1"/>
</dbReference>
<keyword evidence="6" id="KW-0808">Transferase</keyword>
<dbReference type="STRING" id="36087.A0A077ZF65"/>
<dbReference type="PANTHER" id="PTHR43000">
    <property type="entry name" value="DTDP-D-GLUCOSE 4,6-DEHYDRATASE-RELATED"/>
    <property type="match status" value="1"/>
</dbReference>
<dbReference type="Gene3D" id="3.90.550.10">
    <property type="entry name" value="Spore Coat Polysaccharide Biosynthesis Protein SpsA, Chain A"/>
    <property type="match status" value="1"/>
</dbReference>
<evidence type="ECO:0000259" key="4">
    <source>
        <dbReference type="Pfam" id="PF00483"/>
    </source>
</evidence>
<dbReference type="InterPro" id="IPR029044">
    <property type="entry name" value="Nucleotide-diphossugar_trans"/>
</dbReference>
<dbReference type="Proteomes" id="UP000030665">
    <property type="component" value="Unassembled WGS sequence"/>
</dbReference>
<dbReference type="GO" id="GO:0009225">
    <property type="term" value="P:nucleotide-sugar metabolic process"/>
    <property type="evidence" value="ECO:0007669"/>
    <property type="project" value="InterPro"/>
</dbReference>
<dbReference type="Gene3D" id="3.90.25.10">
    <property type="entry name" value="UDP-galactose 4-epimerase, domain 1"/>
    <property type="match status" value="1"/>
</dbReference>
<dbReference type="GO" id="GO:0008460">
    <property type="term" value="F:dTDP-glucose 4,6-dehydratase activity"/>
    <property type="evidence" value="ECO:0007669"/>
    <property type="project" value="InterPro"/>
</dbReference>
<dbReference type="OrthoDB" id="16464at2759"/>
<sequence length="517" mass="58231">MRKILITGGAGFIGSALVRYIINETSDAVVVVDKLTYAGNLMSLAPVAQSEHFAFEKVDICDRAELARVFTEHQPDCVMHLAAESHVDRSIDGPAAFIETNIVGTYTLLEAARAYWNTLTEDKKSAFRFHHISTDEVYGDLHSTDDFFTETTPYAPSSPYSASKASSDHLVRAWLRTYGLPTLITNCSNNYGPYHFPEKLIPLMILNALAGKSLPVYGNGQQIRDWLYVEDHARALYCVATTGKVGETYNIGGHNERKNLDVVETICELLEELAPNKPHGVVHYSDLITFVADRPGHDLRYAIDASKIARELGWLPQETFESGMRKTVQWYLANESWWKQVPKLRHVAARTEGATVFGYQVMDPERFGVVEFDDNFRAISLEEKPKQPKSNWAVTGLYFYDSKVVEYAKQVKPSERGELEITSINQMYLEAGNLTVELLGRGFAWLDTGTHDSLIEASTFVQTVEKRQGFKIACLEEIAWRNGWLDDEGVKRAASSLAKTGYGQYLLELLRARPRQY</sequence>
<dbReference type="GO" id="GO:0016740">
    <property type="term" value="F:transferase activity"/>
    <property type="evidence" value="ECO:0007669"/>
    <property type="project" value="UniProtKB-KW"/>
</dbReference>
<dbReference type="InterPro" id="IPR005888">
    <property type="entry name" value="dTDP_Gluc_deHydtase"/>
</dbReference>
<evidence type="ECO:0000256" key="1">
    <source>
        <dbReference type="ARBA" id="ARBA00001911"/>
    </source>
</evidence>
<dbReference type="AlphaFoldDB" id="A0A077ZF65"/>
<evidence type="ECO:0000313" key="6">
    <source>
        <dbReference type="EMBL" id="CDW58499.1"/>
    </source>
</evidence>
<dbReference type="InterPro" id="IPR005835">
    <property type="entry name" value="NTP_transferase_dom"/>
</dbReference>
<keyword evidence="2" id="KW-0520">NAD</keyword>
<dbReference type="CDD" id="cd05246">
    <property type="entry name" value="dTDP_GD_SDR_e"/>
    <property type="match status" value="1"/>
</dbReference>
<dbReference type="FunFam" id="3.40.50.720:FF:000108">
    <property type="entry name" value="dTDP-glucose 4,6-dehydratase"/>
    <property type="match status" value="1"/>
</dbReference>
<organism evidence="6 7">
    <name type="scientific">Trichuris trichiura</name>
    <name type="common">Whipworm</name>
    <name type="synonym">Trichocephalus trichiurus</name>
    <dbReference type="NCBI Taxonomy" id="36087"/>
    <lineage>
        <taxon>Eukaryota</taxon>
        <taxon>Metazoa</taxon>
        <taxon>Ecdysozoa</taxon>
        <taxon>Nematoda</taxon>
        <taxon>Enoplea</taxon>
        <taxon>Dorylaimia</taxon>
        <taxon>Trichinellida</taxon>
        <taxon>Trichuridae</taxon>
        <taxon>Trichuris</taxon>
    </lineage>
</organism>
<name>A0A077ZF65_TRITR</name>
<proteinExistence type="predicted"/>
<dbReference type="InterPro" id="IPR036291">
    <property type="entry name" value="NAD(P)-bd_dom_sf"/>
</dbReference>
<dbReference type="Gene3D" id="3.40.50.720">
    <property type="entry name" value="NAD(P)-binding Rossmann-like Domain"/>
    <property type="match status" value="1"/>
</dbReference>
<reference evidence="6" key="2">
    <citation type="submission" date="2014-03" db="EMBL/GenBank/DDBJ databases">
        <title>The whipworm genome and dual-species transcriptomics of an intimate host-pathogen interaction.</title>
        <authorList>
            <person name="Foth B.J."/>
            <person name="Tsai I.J."/>
            <person name="Reid A.J."/>
            <person name="Bancroft A.J."/>
            <person name="Nichol S."/>
            <person name="Tracey A."/>
            <person name="Holroyd N."/>
            <person name="Cotton J.A."/>
            <person name="Stanley E.J."/>
            <person name="Zarowiecki M."/>
            <person name="Liu J.Z."/>
            <person name="Huckvale T."/>
            <person name="Cooper P.J."/>
            <person name="Grencis R.K."/>
            <person name="Berriman M."/>
        </authorList>
    </citation>
    <scope>NUCLEOTIDE SEQUENCE [LARGE SCALE GENOMIC DNA]</scope>
</reference>